<proteinExistence type="predicted"/>
<protein>
    <submittedName>
        <fullName evidence="1">Uncharacterized protein</fullName>
    </submittedName>
</protein>
<organism evidence="1 2">
    <name type="scientific">Sphenostylis stenocarpa</name>
    <dbReference type="NCBI Taxonomy" id="92480"/>
    <lineage>
        <taxon>Eukaryota</taxon>
        <taxon>Viridiplantae</taxon>
        <taxon>Streptophyta</taxon>
        <taxon>Embryophyta</taxon>
        <taxon>Tracheophyta</taxon>
        <taxon>Spermatophyta</taxon>
        <taxon>Magnoliopsida</taxon>
        <taxon>eudicotyledons</taxon>
        <taxon>Gunneridae</taxon>
        <taxon>Pentapetalae</taxon>
        <taxon>rosids</taxon>
        <taxon>fabids</taxon>
        <taxon>Fabales</taxon>
        <taxon>Fabaceae</taxon>
        <taxon>Papilionoideae</taxon>
        <taxon>50 kb inversion clade</taxon>
        <taxon>NPAAA clade</taxon>
        <taxon>indigoferoid/millettioid clade</taxon>
        <taxon>Phaseoleae</taxon>
        <taxon>Sphenostylis</taxon>
    </lineage>
</organism>
<evidence type="ECO:0000313" key="2">
    <source>
        <dbReference type="Proteomes" id="UP001189624"/>
    </source>
</evidence>
<evidence type="ECO:0000313" key="1">
    <source>
        <dbReference type="EMBL" id="CAJ1968111.1"/>
    </source>
</evidence>
<name>A0AA86SNQ4_9FABA</name>
<reference evidence="1" key="1">
    <citation type="submission" date="2023-10" db="EMBL/GenBank/DDBJ databases">
        <authorList>
            <person name="Domelevo Entfellner J.-B."/>
        </authorList>
    </citation>
    <scope>NUCLEOTIDE SEQUENCE</scope>
</reference>
<dbReference type="Gramene" id="rna-AYBTSS11_LOCUS21538">
    <property type="protein sequence ID" value="CAJ1968111.1"/>
    <property type="gene ID" value="gene-AYBTSS11_LOCUS21538"/>
</dbReference>
<dbReference type="EMBL" id="OY731404">
    <property type="protein sequence ID" value="CAJ1968111.1"/>
    <property type="molecule type" value="Genomic_DNA"/>
</dbReference>
<dbReference type="AlphaFoldDB" id="A0AA86SNQ4"/>
<dbReference type="Proteomes" id="UP001189624">
    <property type="component" value="Chromosome 7"/>
</dbReference>
<sequence>MTVIRFANISILEHVPSGNHQVTAVGHAAMLAAIQRYVPALIPSTYAPERLDLLRQLEKVKQMTAGDMGSDEEVDDNK</sequence>
<accession>A0AA86SNQ4</accession>
<gene>
    <name evidence="1" type="ORF">AYBTSS11_LOCUS21538</name>
</gene>
<keyword evidence="2" id="KW-1185">Reference proteome</keyword>